<evidence type="ECO:0000256" key="1">
    <source>
        <dbReference type="SAM" id="MobiDB-lite"/>
    </source>
</evidence>
<dbReference type="EMBL" id="MU865134">
    <property type="protein sequence ID" value="KAK4457148.1"/>
    <property type="molecule type" value="Genomic_DNA"/>
</dbReference>
<name>A0AAV9H9L1_9PEZI</name>
<feature type="compositionally biased region" description="Polar residues" evidence="1">
    <location>
        <begin position="429"/>
        <end position="440"/>
    </location>
</feature>
<keyword evidence="5" id="KW-1185">Reference proteome</keyword>
<reference evidence="4" key="1">
    <citation type="journal article" date="2023" name="Mol. Phylogenet. Evol.">
        <title>Genome-scale phylogeny and comparative genomics of the fungal order Sordariales.</title>
        <authorList>
            <person name="Hensen N."/>
            <person name="Bonometti L."/>
            <person name="Westerberg I."/>
            <person name="Brannstrom I.O."/>
            <person name="Guillou S."/>
            <person name="Cros-Aarteil S."/>
            <person name="Calhoun S."/>
            <person name="Haridas S."/>
            <person name="Kuo A."/>
            <person name="Mondo S."/>
            <person name="Pangilinan J."/>
            <person name="Riley R."/>
            <person name="LaButti K."/>
            <person name="Andreopoulos B."/>
            <person name="Lipzen A."/>
            <person name="Chen C."/>
            <person name="Yan M."/>
            <person name="Daum C."/>
            <person name="Ng V."/>
            <person name="Clum A."/>
            <person name="Steindorff A."/>
            <person name="Ohm R.A."/>
            <person name="Martin F."/>
            <person name="Silar P."/>
            <person name="Natvig D.O."/>
            <person name="Lalanne C."/>
            <person name="Gautier V."/>
            <person name="Ament-Velasquez S.L."/>
            <person name="Kruys A."/>
            <person name="Hutchinson M.I."/>
            <person name="Powell A.J."/>
            <person name="Barry K."/>
            <person name="Miller A.N."/>
            <person name="Grigoriev I.V."/>
            <person name="Debuchy R."/>
            <person name="Gladieux P."/>
            <person name="Hiltunen Thoren M."/>
            <person name="Johannesson H."/>
        </authorList>
    </citation>
    <scope>NUCLEOTIDE SEQUENCE</scope>
    <source>
        <strain evidence="4">PSN324</strain>
    </source>
</reference>
<reference evidence="4" key="2">
    <citation type="submission" date="2023-06" db="EMBL/GenBank/DDBJ databases">
        <authorList>
            <consortium name="Lawrence Berkeley National Laboratory"/>
            <person name="Mondo S.J."/>
            <person name="Hensen N."/>
            <person name="Bonometti L."/>
            <person name="Westerberg I."/>
            <person name="Brannstrom I.O."/>
            <person name="Guillou S."/>
            <person name="Cros-Aarteil S."/>
            <person name="Calhoun S."/>
            <person name="Haridas S."/>
            <person name="Kuo A."/>
            <person name="Pangilinan J."/>
            <person name="Riley R."/>
            <person name="Labutti K."/>
            <person name="Andreopoulos B."/>
            <person name="Lipzen A."/>
            <person name="Chen C."/>
            <person name="Yanf M."/>
            <person name="Daum C."/>
            <person name="Ng V."/>
            <person name="Clum A."/>
            <person name="Steindorff A."/>
            <person name="Ohm R."/>
            <person name="Martin F."/>
            <person name="Silar P."/>
            <person name="Natvig D."/>
            <person name="Lalanne C."/>
            <person name="Gautier V."/>
            <person name="Ament-Velasquez S.L."/>
            <person name="Kruys A."/>
            <person name="Hutchinson M.I."/>
            <person name="Powell A.J."/>
            <person name="Barry K."/>
            <person name="Miller A.N."/>
            <person name="Grigoriev I.V."/>
            <person name="Debuchy R."/>
            <person name="Gladieux P."/>
            <person name="Thoren M.H."/>
            <person name="Johannesson H."/>
        </authorList>
    </citation>
    <scope>NUCLEOTIDE SEQUENCE</scope>
    <source>
        <strain evidence="4">PSN324</strain>
    </source>
</reference>
<keyword evidence="2" id="KW-0812">Transmembrane</keyword>
<accession>A0AAV9H9L1</accession>
<feature type="region of interest" description="Disordered" evidence="1">
    <location>
        <begin position="429"/>
        <end position="537"/>
    </location>
</feature>
<feature type="transmembrane region" description="Helical" evidence="2">
    <location>
        <begin position="239"/>
        <end position="261"/>
    </location>
</feature>
<evidence type="ECO:0000256" key="2">
    <source>
        <dbReference type="SAM" id="Phobius"/>
    </source>
</evidence>
<feature type="compositionally biased region" description="Pro residues" evidence="1">
    <location>
        <begin position="482"/>
        <end position="492"/>
    </location>
</feature>
<dbReference type="CDD" id="cd12087">
    <property type="entry name" value="TM_EGFR-like"/>
    <property type="match status" value="1"/>
</dbReference>
<dbReference type="AlphaFoldDB" id="A0AAV9H9L1"/>
<feature type="signal peptide" evidence="3">
    <location>
        <begin position="1"/>
        <end position="27"/>
    </location>
</feature>
<keyword evidence="2" id="KW-0472">Membrane</keyword>
<organism evidence="4 5">
    <name type="scientific">Cladorrhinum samala</name>
    <dbReference type="NCBI Taxonomy" id="585594"/>
    <lineage>
        <taxon>Eukaryota</taxon>
        <taxon>Fungi</taxon>
        <taxon>Dikarya</taxon>
        <taxon>Ascomycota</taxon>
        <taxon>Pezizomycotina</taxon>
        <taxon>Sordariomycetes</taxon>
        <taxon>Sordariomycetidae</taxon>
        <taxon>Sordariales</taxon>
        <taxon>Podosporaceae</taxon>
        <taxon>Cladorrhinum</taxon>
    </lineage>
</organism>
<keyword evidence="2" id="KW-1133">Transmembrane helix</keyword>
<evidence type="ECO:0008006" key="6">
    <source>
        <dbReference type="Google" id="ProtNLM"/>
    </source>
</evidence>
<evidence type="ECO:0000313" key="4">
    <source>
        <dbReference type="EMBL" id="KAK4457148.1"/>
    </source>
</evidence>
<sequence length="537" mass="56749">MGSPLGKTLSVSTIFTSLLLIPQLVSALQVTPNSPCASICQDSSTVDVSDPNSSTTLNSDIICEDAKYSTAKGTKFKDCMTCLQGSGFSQGSESDVMWFLYNARYAASYCIFGYPNATDVGSSPCTTIKACGMLTEGIQHGISDQRGMTAYSYCSAGNSEAMDPANFEACRSCVSAERKKHFLTNYLVALEAGCTQQPAPGVPLGLNETIFSDHTIAVVDPATSLESEKKQSGPGTTTIVGIAAGAVVGLLVIAAVTFVCVRKRKNRINRASAQADFFRHFGQRPESSVSFQCQTHSMLSPRLWPAAAEGMSPIIEDPNQISFQKQEVYGYAPHQGQIDSVSGAPIAMKAAVAAIPLHSLTTSIPPAEPPQAYAPPYASAAEKAYYSPSDFKSPLSADSVRSTSALLPAIKPYVPAEYAAHGSPVPLSATTFNSPTSGTGMTPLLKSHPWPEQKAKPSQPQQQEQKQNPQRPIIKLTTSDTLPPPPGPPPTKPGRNSVLAGGGIGLGLTVKKEKTTPTGSPVESVEIKTAFKAPPRR</sequence>
<comment type="caution">
    <text evidence="4">The sequence shown here is derived from an EMBL/GenBank/DDBJ whole genome shotgun (WGS) entry which is preliminary data.</text>
</comment>
<feature type="chain" id="PRO_5043631182" description="LPXTG-domain-containing protein" evidence="3">
    <location>
        <begin position="28"/>
        <end position="537"/>
    </location>
</feature>
<evidence type="ECO:0000256" key="3">
    <source>
        <dbReference type="SAM" id="SignalP"/>
    </source>
</evidence>
<gene>
    <name evidence="4" type="ORF">QBC42DRAFT_213386</name>
</gene>
<protein>
    <recommendedName>
        <fullName evidence="6">LPXTG-domain-containing protein</fullName>
    </recommendedName>
</protein>
<evidence type="ECO:0000313" key="5">
    <source>
        <dbReference type="Proteomes" id="UP001321749"/>
    </source>
</evidence>
<keyword evidence="3" id="KW-0732">Signal</keyword>
<dbReference type="Proteomes" id="UP001321749">
    <property type="component" value="Unassembled WGS sequence"/>
</dbReference>
<proteinExistence type="predicted"/>
<feature type="compositionally biased region" description="Low complexity" evidence="1">
    <location>
        <begin position="456"/>
        <end position="472"/>
    </location>
</feature>